<evidence type="ECO:0000313" key="2">
    <source>
        <dbReference type="Proteomes" id="UP000230273"/>
    </source>
</evidence>
<gene>
    <name evidence="1" type="ORF">COX36_00900</name>
</gene>
<dbReference type="Proteomes" id="UP000230273">
    <property type="component" value="Unassembled WGS sequence"/>
</dbReference>
<proteinExistence type="predicted"/>
<sequence>MLGKRKPGKIRIKMSPRMRRALLGIPPWQWRRTQEILDVSPSIAAQKGVEAEQKAVRILEHLRKSGTKFPGEARIERVQRNAHWSAEDERGVDITIRLRFPGGEIKTIDIQVKSSLKEWRLNRRKYEKRGICPLFIAQGERDSDKSIQRRFKVMISHFLEDNYNNLTSCPTLTFGSCGSDYPSLPQ</sequence>
<dbReference type="EMBL" id="PCRP01000013">
    <property type="protein sequence ID" value="PIP23894.1"/>
    <property type="molecule type" value="Genomic_DNA"/>
</dbReference>
<accession>A0A2G9YXB4</accession>
<evidence type="ECO:0000313" key="1">
    <source>
        <dbReference type="EMBL" id="PIP23894.1"/>
    </source>
</evidence>
<organism evidence="1 2">
    <name type="scientific">Candidatus Nealsonbacteria bacterium CG23_combo_of_CG06-09_8_20_14_all_38_19</name>
    <dbReference type="NCBI Taxonomy" id="1974721"/>
    <lineage>
        <taxon>Bacteria</taxon>
        <taxon>Candidatus Nealsoniibacteriota</taxon>
    </lineage>
</organism>
<reference evidence="1 2" key="1">
    <citation type="submission" date="2017-09" db="EMBL/GenBank/DDBJ databases">
        <title>Depth-based differentiation of microbial function through sediment-hosted aquifers and enrichment of novel symbionts in the deep terrestrial subsurface.</title>
        <authorList>
            <person name="Probst A.J."/>
            <person name="Ladd B."/>
            <person name="Jarett J.K."/>
            <person name="Geller-Mcgrath D.E."/>
            <person name="Sieber C.M."/>
            <person name="Emerson J.B."/>
            <person name="Anantharaman K."/>
            <person name="Thomas B.C."/>
            <person name="Malmstrom R."/>
            <person name="Stieglmeier M."/>
            <person name="Klingl A."/>
            <person name="Woyke T."/>
            <person name="Ryan C.M."/>
            <person name="Banfield J.F."/>
        </authorList>
    </citation>
    <scope>NUCLEOTIDE SEQUENCE [LARGE SCALE GENOMIC DNA]</scope>
    <source>
        <strain evidence="1">CG23_combo_of_CG06-09_8_20_14_all_38_19</strain>
    </source>
</reference>
<comment type="caution">
    <text evidence="1">The sequence shown here is derived from an EMBL/GenBank/DDBJ whole genome shotgun (WGS) entry which is preliminary data.</text>
</comment>
<name>A0A2G9YXB4_9BACT</name>
<protein>
    <submittedName>
        <fullName evidence="1">Uncharacterized protein</fullName>
    </submittedName>
</protein>
<dbReference type="AlphaFoldDB" id="A0A2G9YXB4"/>